<dbReference type="Gene3D" id="1.25.40.10">
    <property type="entry name" value="Tetratricopeptide repeat domain"/>
    <property type="match status" value="1"/>
</dbReference>
<sequence length="395" mass="44414">MTEFQRRGQLPPVPDRRNREYPELEATASTPLSYQQNMPTPPTSPSFSRKPAPTHETAVPERTPNAESDFRRRRADFYRNSIPLARRNGDLEAVEIAYNRLIRLAEIQPSTVTSTVDDNADKVSTLHLSLAANRQASGKWQTALDALDRVNEGFLASSKEHAVSYWHVKALVYLGLEQIDSAEEAATRALDIARDIAERGGERSRNTSYFIMAIIMAIKEDRMEAAFYKSLVRESGDLDEQILERQWKAFDAIDGDFGVRVASKRGLGVQAFHENEGEDEASNRSAKSRKQESKLDQTEPGSLNSTLLTEKPNKVEMRQLLKPFLELYTPLRGIVAFCCLLFLLIVAPYLAFIVLFWSVILGVCYGLYHLVYEITLYASASSITNALSSNSKDQL</sequence>
<comment type="caution">
    <text evidence="3">The sequence shown here is derived from an EMBL/GenBank/DDBJ whole genome shotgun (WGS) entry which is preliminary data.</text>
</comment>
<feature type="region of interest" description="Disordered" evidence="1">
    <location>
        <begin position="274"/>
        <end position="306"/>
    </location>
</feature>
<feature type="region of interest" description="Disordered" evidence="1">
    <location>
        <begin position="1"/>
        <end position="72"/>
    </location>
</feature>
<evidence type="ECO:0000256" key="1">
    <source>
        <dbReference type="SAM" id="MobiDB-lite"/>
    </source>
</evidence>
<gene>
    <name evidence="3" type="ORF">TWF694_005781</name>
</gene>
<evidence type="ECO:0000313" key="3">
    <source>
        <dbReference type="EMBL" id="KAK6524118.1"/>
    </source>
</evidence>
<proteinExistence type="predicted"/>
<organism evidence="3 4">
    <name type="scientific">Orbilia ellipsospora</name>
    <dbReference type="NCBI Taxonomy" id="2528407"/>
    <lineage>
        <taxon>Eukaryota</taxon>
        <taxon>Fungi</taxon>
        <taxon>Dikarya</taxon>
        <taxon>Ascomycota</taxon>
        <taxon>Pezizomycotina</taxon>
        <taxon>Orbiliomycetes</taxon>
        <taxon>Orbiliales</taxon>
        <taxon>Orbiliaceae</taxon>
        <taxon>Orbilia</taxon>
    </lineage>
</organism>
<keyword evidence="2" id="KW-0812">Transmembrane</keyword>
<keyword evidence="2" id="KW-1133">Transmembrane helix</keyword>
<feature type="transmembrane region" description="Helical" evidence="2">
    <location>
        <begin position="327"/>
        <end position="346"/>
    </location>
</feature>
<dbReference type="EMBL" id="JAVHJO010000018">
    <property type="protein sequence ID" value="KAK6524118.1"/>
    <property type="molecule type" value="Genomic_DNA"/>
</dbReference>
<dbReference type="SUPFAM" id="SSF48452">
    <property type="entry name" value="TPR-like"/>
    <property type="match status" value="1"/>
</dbReference>
<dbReference type="AlphaFoldDB" id="A0AAV9WY03"/>
<reference evidence="3 4" key="1">
    <citation type="submission" date="2019-10" db="EMBL/GenBank/DDBJ databases">
        <authorList>
            <person name="Palmer J.M."/>
        </authorList>
    </citation>
    <scope>NUCLEOTIDE SEQUENCE [LARGE SCALE GENOMIC DNA]</scope>
    <source>
        <strain evidence="3 4">TWF694</strain>
    </source>
</reference>
<accession>A0AAV9WY03</accession>
<protein>
    <submittedName>
        <fullName evidence="3">Uncharacterized protein</fullName>
    </submittedName>
</protein>
<feature type="transmembrane region" description="Helical" evidence="2">
    <location>
        <begin position="352"/>
        <end position="371"/>
    </location>
</feature>
<keyword evidence="4" id="KW-1185">Reference proteome</keyword>
<feature type="compositionally biased region" description="Polar residues" evidence="1">
    <location>
        <begin position="27"/>
        <end position="38"/>
    </location>
</feature>
<keyword evidence="2" id="KW-0472">Membrane</keyword>
<dbReference type="Proteomes" id="UP001365542">
    <property type="component" value="Unassembled WGS sequence"/>
</dbReference>
<dbReference type="InterPro" id="IPR011990">
    <property type="entry name" value="TPR-like_helical_dom_sf"/>
</dbReference>
<evidence type="ECO:0000313" key="4">
    <source>
        <dbReference type="Proteomes" id="UP001365542"/>
    </source>
</evidence>
<name>A0AAV9WY03_9PEZI</name>
<evidence type="ECO:0000256" key="2">
    <source>
        <dbReference type="SAM" id="Phobius"/>
    </source>
</evidence>